<evidence type="ECO:0000256" key="2">
    <source>
        <dbReference type="ARBA" id="ARBA00022475"/>
    </source>
</evidence>
<name>A0ABR7ISP5_9CLOT</name>
<organism evidence="7 8">
    <name type="scientific">Clostridium facile</name>
    <dbReference type="NCBI Taxonomy" id="2763035"/>
    <lineage>
        <taxon>Bacteria</taxon>
        <taxon>Bacillati</taxon>
        <taxon>Bacillota</taxon>
        <taxon>Clostridia</taxon>
        <taxon>Eubacteriales</taxon>
        <taxon>Clostridiaceae</taxon>
        <taxon>Clostridium</taxon>
    </lineage>
</organism>
<evidence type="ECO:0000313" key="8">
    <source>
        <dbReference type="Proteomes" id="UP000649151"/>
    </source>
</evidence>
<feature type="transmembrane region" description="Helical" evidence="6">
    <location>
        <begin position="226"/>
        <end position="245"/>
    </location>
</feature>
<feature type="transmembrane region" description="Helical" evidence="6">
    <location>
        <begin position="177"/>
        <end position="197"/>
    </location>
</feature>
<keyword evidence="2" id="KW-1003">Cell membrane</keyword>
<dbReference type="PANTHER" id="PTHR32196:SF72">
    <property type="entry name" value="RIBOSE IMPORT PERMEASE PROTEIN RBSC"/>
    <property type="match status" value="1"/>
</dbReference>
<dbReference type="CDD" id="cd06579">
    <property type="entry name" value="TM_PBP1_transp_AraH_like"/>
    <property type="match status" value="1"/>
</dbReference>
<feature type="transmembrane region" description="Helical" evidence="6">
    <location>
        <begin position="283"/>
        <end position="303"/>
    </location>
</feature>
<protein>
    <submittedName>
        <fullName evidence="7">ABC transporter permease</fullName>
    </submittedName>
</protein>
<keyword evidence="4 6" id="KW-1133">Transmembrane helix</keyword>
<keyword evidence="5 6" id="KW-0472">Membrane</keyword>
<dbReference type="PANTHER" id="PTHR32196">
    <property type="entry name" value="ABC TRANSPORTER PERMEASE PROTEIN YPHD-RELATED-RELATED"/>
    <property type="match status" value="1"/>
</dbReference>
<dbReference type="Pfam" id="PF02653">
    <property type="entry name" value="BPD_transp_2"/>
    <property type="match status" value="1"/>
</dbReference>
<reference evidence="7 8" key="1">
    <citation type="submission" date="2020-08" db="EMBL/GenBank/DDBJ databases">
        <title>Genome public.</title>
        <authorList>
            <person name="Liu C."/>
            <person name="Sun Q."/>
        </authorList>
    </citation>
    <scope>NUCLEOTIDE SEQUENCE [LARGE SCALE GENOMIC DNA]</scope>
    <source>
        <strain evidence="7 8">NSJ-27</strain>
    </source>
</reference>
<evidence type="ECO:0000256" key="5">
    <source>
        <dbReference type="ARBA" id="ARBA00023136"/>
    </source>
</evidence>
<gene>
    <name evidence="7" type="ORF">H8Z77_07400</name>
</gene>
<comment type="subcellular location">
    <subcellularLocation>
        <location evidence="1">Cell membrane</location>
        <topology evidence="1">Multi-pass membrane protein</topology>
    </subcellularLocation>
</comment>
<keyword evidence="8" id="KW-1185">Reference proteome</keyword>
<feature type="transmembrane region" description="Helical" evidence="6">
    <location>
        <begin position="309"/>
        <end position="328"/>
    </location>
</feature>
<keyword evidence="3 6" id="KW-0812">Transmembrane</keyword>
<evidence type="ECO:0000256" key="6">
    <source>
        <dbReference type="SAM" id="Phobius"/>
    </source>
</evidence>
<feature type="transmembrane region" description="Helical" evidence="6">
    <location>
        <begin position="130"/>
        <end position="157"/>
    </location>
</feature>
<proteinExistence type="predicted"/>
<feature type="transmembrane region" description="Helical" evidence="6">
    <location>
        <begin position="20"/>
        <end position="40"/>
    </location>
</feature>
<dbReference type="InterPro" id="IPR001851">
    <property type="entry name" value="ABC_transp_permease"/>
</dbReference>
<sequence length="341" mass="36627">MATNSVSAPKKTSVFQKIARYPYLGLIIGLILILVVAWFLTPKMFTYDGIISMFRNNSIYAILTAGMMLVLITGGIDLSVASILAMTGIFTSKLTATFPDVPGFVWLIVGLLIGAIAGLINGLMIGKLRIIPFIATLGTMYIYRGLAFVVSGGKWFFPQVYGESYTWWATGTLIPTIPNLVLIVVVVLVLVGLFLGYTKSGRRVYAIGTSRESSHVAGIKDGNVELMVYTINGALCGMAGMLYTANYVLCYYGMADSFEMTAIAICILGGVSITGGRGRMDGVVISILIMSVIYNFTSMLPGLSVWQKAIQGAIIIVAVFVNVASGKLSDKRALKERGALI</sequence>
<evidence type="ECO:0000313" key="7">
    <source>
        <dbReference type="EMBL" id="MBC5787842.1"/>
    </source>
</evidence>
<feature type="transmembrane region" description="Helical" evidence="6">
    <location>
        <begin position="104"/>
        <end position="123"/>
    </location>
</feature>
<evidence type="ECO:0000256" key="1">
    <source>
        <dbReference type="ARBA" id="ARBA00004651"/>
    </source>
</evidence>
<accession>A0ABR7ISP5</accession>
<dbReference type="EMBL" id="JACOQK010000001">
    <property type="protein sequence ID" value="MBC5787842.1"/>
    <property type="molecule type" value="Genomic_DNA"/>
</dbReference>
<feature type="transmembrane region" description="Helical" evidence="6">
    <location>
        <begin position="251"/>
        <end position="271"/>
    </location>
</feature>
<evidence type="ECO:0000256" key="4">
    <source>
        <dbReference type="ARBA" id="ARBA00022989"/>
    </source>
</evidence>
<comment type="caution">
    <text evidence="7">The sequence shown here is derived from an EMBL/GenBank/DDBJ whole genome shotgun (WGS) entry which is preliminary data.</text>
</comment>
<evidence type="ECO:0000256" key="3">
    <source>
        <dbReference type="ARBA" id="ARBA00022692"/>
    </source>
</evidence>
<dbReference type="Proteomes" id="UP000649151">
    <property type="component" value="Unassembled WGS sequence"/>
</dbReference>
<feature type="transmembrane region" description="Helical" evidence="6">
    <location>
        <begin position="60"/>
        <end position="84"/>
    </location>
</feature>
<dbReference type="RefSeq" id="WP_186996630.1">
    <property type="nucleotide sequence ID" value="NZ_JACOQK010000001.1"/>
</dbReference>